<evidence type="ECO:0000313" key="4">
    <source>
        <dbReference type="EMBL" id="KTD52532.1"/>
    </source>
</evidence>
<keyword evidence="4" id="KW-0808">Transferase</keyword>
<dbReference type="Gene3D" id="3.90.1200.10">
    <property type="match status" value="1"/>
</dbReference>
<evidence type="ECO:0000313" key="5">
    <source>
        <dbReference type="Proteomes" id="UP000054618"/>
    </source>
</evidence>
<dbReference type="GO" id="GO:0005524">
    <property type="term" value="F:ATP binding"/>
    <property type="evidence" value="ECO:0007669"/>
    <property type="project" value="UniProtKB-KW"/>
</dbReference>
<dbReference type="SUPFAM" id="SSF56112">
    <property type="entry name" value="Protein kinase-like (PK-like)"/>
    <property type="match status" value="1"/>
</dbReference>
<evidence type="ECO:0000259" key="3">
    <source>
        <dbReference type="Pfam" id="PF01636"/>
    </source>
</evidence>
<dbReference type="PATRIC" id="fig|45073.5.peg.185"/>
<dbReference type="Proteomes" id="UP000054618">
    <property type="component" value="Unassembled WGS sequence"/>
</dbReference>
<dbReference type="Gene3D" id="3.30.200.20">
    <property type="entry name" value="Phosphorylase Kinase, domain 1"/>
    <property type="match status" value="1"/>
</dbReference>
<dbReference type="AlphaFoldDB" id="A0A0W0Y7F7"/>
<dbReference type="InterPro" id="IPR002575">
    <property type="entry name" value="Aminoglycoside_PTrfase"/>
</dbReference>
<evidence type="ECO:0000256" key="1">
    <source>
        <dbReference type="ARBA" id="ARBA00022741"/>
    </source>
</evidence>
<accession>A0A0W0Y7F7</accession>
<comment type="caution">
    <text evidence="4">The sequence shown here is derived from an EMBL/GenBank/DDBJ whole genome shotgun (WGS) entry which is preliminary data.</text>
</comment>
<organism evidence="4 5">
    <name type="scientific">Legionella quinlivanii</name>
    <dbReference type="NCBI Taxonomy" id="45073"/>
    <lineage>
        <taxon>Bacteria</taxon>
        <taxon>Pseudomonadati</taxon>
        <taxon>Pseudomonadota</taxon>
        <taxon>Gammaproteobacteria</taxon>
        <taxon>Legionellales</taxon>
        <taxon>Legionellaceae</taxon>
        <taxon>Legionella</taxon>
    </lineage>
</organism>
<dbReference type="PANTHER" id="PTHR33540">
    <property type="entry name" value="TRNA THREONYLCARBAMOYLADENOSINE BIOSYNTHESIS PROTEIN TSAE"/>
    <property type="match status" value="1"/>
</dbReference>
<proteinExistence type="predicted"/>
<reference evidence="4 5" key="1">
    <citation type="submission" date="2015-11" db="EMBL/GenBank/DDBJ databases">
        <title>Genomic analysis of 38 Legionella species identifies large and diverse effector repertoires.</title>
        <authorList>
            <person name="Burstein D."/>
            <person name="Amaro F."/>
            <person name="Zusman T."/>
            <person name="Lifshitz Z."/>
            <person name="Cohen O."/>
            <person name="Gilbert J.A."/>
            <person name="Pupko T."/>
            <person name="Shuman H.A."/>
            <person name="Segal G."/>
        </authorList>
    </citation>
    <scope>NUCLEOTIDE SEQUENCE [LARGE SCALE GENOMIC DNA]</scope>
    <source>
        <strain evidence="4 5">CDC#1442-AUS-E</strain>
    </source>
</reference>
<keyword evidence="5" id="KW-1185">Reference proteome</keyword>
<dbReference type="GO" id="GO:0016740">
    <property type="term" value="F:transferase activity"/>
    <property type="evidence" value="ECO:0007669"/>
    <property type="project" value="UniProtKB-KW"/>
</dbReference>
<keyword evidence="1" id="KW-0547">Nucleotide-binding</keyword>
<keyword evidence="2" id="KW-0067">ATP-binding</keyword>
<dbReference type="Pfam" id="PF01636">
    <property type="entry name" value="APH"/>
    <property type="match status" value="1"/>
</dbReference>
<dbReference type="OrthoDB" id="9809275at2"/>
<dbReference type="EMBL" id="LNYS01000004">
    <property type="protein sequence ID" value="KTD52532.1"/>
    <property type="molecule type" value="Genomic_DNA"/>
</dbReference>
<dbReference type="RefSeq" id="WP_058506327.1">
    <property type="nucleotide sequence ID" value="NZ_CAAAIK010000029.1"/>
</dbReference>
<feature type="domain" description="Aminoglycoside phosphotransferase" evidence="3">
    <location>
        <begin position="22"/>
        <end position="233"/>
    </location>
</feature>
<sequence>MQERENALHNWLKPWVGEAYQIKPLTGDASFRRYFRIEYANFKGIIMDAPPEREKIDSFLAIAELLNHHGLRSPEIYRADEMLGFIVLEDFGDQLLLAHLQADTVDDWYAVAIDNLLRLQQCTVGKLPVFNTGFMLQELSLFKEWFVDAYLKLTLDESEQRLLANTFDWLVDQLSAQPQTMIHRDFHSRNLMILSDRPKVLGLIDFQDAMKGPCTYDLVSLLKDCYIQWPRERVHEWVKCFYDQSTLTEEMSLKEFQRAFDLCGLQRHLKVLGVFSRLYLRDNKPGYLKDLPLTLHYVLDCLESYEELKPFYQFIQRRIHLP</sequence>
<dbReference type="PANTHER" id="PTHR33540:SF1">
    <property type="entry name" value="N-ACETYLMURAMATE_N-ACETYLGLUCOSAMINE KINASE"/>
    <property type="match status" value="1"/>
</dbReference>
<dbReference type="STRING" id="45073.Lqui_0174"/>
<name>A0A0W0Y7F7_9GAMM</name>
<protein>
    <submittedName>
        <fullName evidence="4">Putative phosphotransferase</fullName>
    </submittedName>
</protein>
<dbReference type="InterPro" id="IPR011009">
    <property type="entry name" value="Kinase-like_dom_sf"/>
</dbReference>
<evidence type="ECO:0000256" key="2">
    <source>
        <dbReference type="ARBA" id="ARBA00022840"/>
    </source>
</evidence>
<gene>
    <name evidence="4" type="ORF">Lqui_0174</name>
</gene>